<dbReference type="PANTHER" id="PTHR30437:SF4">
    <property type="entry name" value="TRANSCRIPTION ELONGATION FACTOR GREA"/>
    <property type="match status" value="1"/>
</dbReference>
<dbReference type="InterPro" id="IPR036953">
    <property type="entry name" value="GreA/GreB_C_sf"/>
</dbReference>
<dbReference type="Gene3D" id="1.10.287.180">
    <property type="entry name" value="Transcription elongation factor, GreA/GreB, N-terminal domain"/>
    <property type="match status" value="1"/>
</dbReference>
<organism evidence="12 13">
    <name type="scientific">Candidatus Sungiibacteriota bacterium</name>
    <dbReference type="NCBI Taxonomy" id="2750080"/>
    <lineage>
        <taxon>Bacteria</taxon>
        <taxon>Candidatus Sungiibacteriota</taxon>
    </lineage>
</organism>
<accession>A0A7T5RJA1</accession>
<dbReference type="GO" id="GO:0032784">
    <property type="term" value="P:regulation of DNA-templated transcription elongation"/>
    <property type="evidence" value="ECO:0007669"/>
    <property type="project" value="UniProtKB-UniRule"/>
</dbReference>
<dbReference type="InterPro" id="IPR022691">
    <property type="entry name" value="Tscrpt_elong_fac_GreA/B_N"/>
</dbReference>
<keyword evidence="4 8" id="KW-0238">DNA-binding</keyword>
<dbReference type="GO" id="GO:0006354">
    <property type="term" value="P:DNA-templated transcription elongation"/>
    <property type="evidence" value="ECO:0007669"/>
    <property type="project" value="TreeGrafter"/>
</dbReference>
<dbReference type="PROSITE" id="PS00829">
    <property type="entry name" value="GREAB_1"/>
    <property type="match status" value="1"/>
</dbReference>
<dbReference type="EMBL" id="CP066690">
    <property type="protein sequence ID" value="QQG45152.1"/>
    <property type="molecule type" value="Genomic_DNA"/>
</dbReference>
<sequence length="150" mass="16589">MEYVSQEGLEKLKQELEHLKTTRRKEIAARLEHAKTLGDLSENAEYQEAKEEQSLIESQITELEETIRNAVLIKKDRISDTVDVGSTIRVRSGEGEETYTIVGSEEASPAQGKISNESPLGKAFLGHRAGDTVEVKTPGGMTTYEILGIQ</sequence>
<reference evidence="12 13" key="1">
    <citation type="submission" date="2020-07" db="EMBL/GenBank/DDBJ databases">
        <title>Huge and variable diversity of episymbiotic CPR bacteria and DPANN archaea in groundwater ecosystems.</title>
        <authorList>
            <person name="He C.Y."/>
            <person name="Keren R."/>
            <person name="Whittaker M."/>
            <person name="Farag I.F."/>
            <person name="Doudna J."/>
            <person name="Cate J.H.D."/>
            <person name="Banfield J.F."/>
        </authorList>
    </citation>
    <scope>NUCLEOTIDE SEQUENCE [LARGE SCALE GENOMIC DNA]</scope>
    <source>
        <strain evidence="12">NC_groundwater_541_Ag_S-0.1um_46_50</strain>
    </source>
</reference>
<keyword evidence="12" id="KW-0251">Elongation factor</keyword>
<evidence type="ECO:0000256" key="5">
    <source>
        <dbReference type="ARBA" id="ARBA00023163"/>
    </source>
</evidence>
<protein>
    <recommendedName>
        <fullName evidence="2 8">Transcription elongation factor GreA</fullName>
    </recommendedName>
    <alternativeName>
        <fullName evidence="7 8">Transcript cleavage factor GreA</fullName>
    </alternativeName>
</protein>
<keyword evidence="12" id="KW-0648">Protein biosynthesis</keyword>
<evidence type="ECO:0000256" key="2">
    <source>
        <dbReference type="ARBA" id="ARBA00013729"/>
    </source>
</evidence>
<dbReference type="GO" id="GO:0003677">
    <property type="term" value="F:DNA binding"/>
    <property type="evidence" value="ECO:0007669"/>
    <property type="project" value="UniProtKB-UniRule"/>
</dbReference>
<feature type="coiled-coil region" evidence="8">
    <location>
        <begin position="9"/>
        <end position="66"/>
    </location>
</feature>
<dbReference type="InterPro" id="IPR001437">
    <property type="entry name" value="Tscrpt_elong_fac_GreA/B_C"/>
</dbReference>
<dbReference type="FunFam" id="1.10.287.180:FF:000001">
    <property type="entry name" value="Transcription elongation factor GreA"/>
    <property type="match status" value="1"/>
</dbReference>
<dbReference type="SUPFAM" id="SSF54534">
    <property type="entry name" value="FKBP-like"/>
    <property type="match status" value="1"/>
</dbReference>
<dbReference type="NCBIfam" id="NF001263">
    <property type="entry name" value="PRK00226.1-4"/>
    <property type="match status" value="1"/>
</dbReference>
<dbReference type="InterPro" id="IPR028624">
    <property type="entry name" value="Tscrpt_elong_fac_GreA/B"/>
</dbReference>
<evidence type="ECO:0000256" key="1">
    <source>
        <dbReference type="ARBA" id="ARBA00008213"/>
    </source>
</evidence>
<evidence type="ECO:0000313" key="12">
    <source>
        <dbReference type="EMBL" id="QQG45152.1"/>
    </source>
</evidence>
<gene>
    <name evidence="8 12" type="primary">greA</name>
    <name evidence="12" type="ORF">HYW89_04100</name>
</gene>
<comment type="similarity">
    <text evidence="1 8 9">Belongs to the GreA/GreB family.</text>
</comment>
<keyword evidence="8" id="KW-0175">Coiled coil</keyword>
<evidence type="ECO:0000256" key="6">
    <source>
        <dbReference type="ARBA" id="ARBA00024916"/>
    </source>
</evidence>
<keyword evidence="3 8" id="KW-0805">Transcription regulation</keyword>
<dbReference type="InterPro" id="IPR036805">
    <property type="entry name" value="Tscrpt_elong_fac_GreA/B_N_sf"/>
</dbReference>
<evidence type="ECO:0000256" key="8">
    <source>
        <dbReference type="HAMAP-Rule" id="MF_00105"/>
    </source>
</evidence>
<feature type="domain" description="Transcription elongation factor GreA/GreB N-terminal" evidence="11">
    <location>
        <begin position="3"/>
        <end position="71"/>
    </location>
</feature>
<dbReference type="InterPro" id="IPR023459">
    <property type="entry name" value="Tscrpt_elong_fac_GreA/B_fam"/>
</dbReference>
<dbReference type="Gene3D" id="3.10.50.30">
    <property type="entry name" value="Transcription elongation factor, GreA/GreB, C-terminal domain"/>
    <property type="match status" value="1"/>
</dbReference>
<dbReference type="Pfam" id="PF03449">
    <property type="entry name" value="GreA_GreB_N"/>
    <property type="match status" value="1"/>
</dbReference>
<keyword evidence="5 8" id="KW-0804">Transcription</keyword>
<dbReference type="GO" id="GO:0003746">
    <property type="term" value="F:translation elongation factor activity"/>
    <property type="evidence" value="ECO:0007669"/>
    <property type="project" value="UniProtKB-KW"/>
</dbReference>
<dbReference type="PIRSF" id="PIRSF006092">
    <property type="entry name" value="GreA_GreB"/>
    <property type="match status" value="1"/>
</dbReference>
<name>A0A7T5RJA1_9BACT</name>
<dbReference type="NCBIfam" id="TIGR01462">
    <property type="entry name" value="greA"/>
    <property type="match status" value="1"/>
</dbReference>
<dbReference type="HAMAP" id="MF_00105">
    <property type="entry name" value="GreA_GreB"/>
    <property type="match status" value="1"/>
</dbReference>
<dbReference type="FunFam" id="3.10.50.30:FF:000001">
    <property type="entry name" value="Transcription elongation factor GreA"/>
    <property type="match status" value="1"/>
</dbReference>
<evidence type="ECO:0000256" key="3">
    <source>
        <dbReference type="ARBA" id="ARBA00023015"/>
    </source>
</evidence>
<dbReference type="SUPFAM" id="SSF46557">
    <property type="entry name" value="GreA transcript cleavage protein, N-terminal domain"/>
    <property type="match status" value="1"/>
</dbReference>
<evidence type="ECO:0000259" key="11">
    <source>
        <dbReference type="Pfam" id="PF03449"/>
    </source>
</evidence>
<evidence type="ECO:0000256" key="9">
    <source>
        <dbReference type="RuleBase" id="RU000556"/>
    </source>
</evidence>
<evidence type="ECO:0000259" key="10">
    <source>
        <dbReference type="Pfam" id="PF01272"/>
    </source>
</evidence>
<evidence type="ECO:0000256" key="4">
    <source>
        <dbReference type="ARBA" id="ARBA00023125"/>
    </source>
</evidence>
<comment type="function">
    <text evidence="6 8 9">Necessary for efficient RNA polymerase transcription elongation past template-encoded arresting sites. The arresting sites in DNA have the property of trapping a certain fraction of elongating RNA polymerases that pass through, resulting in locked ternary complexes. Cleavage of the nascent transcript by cleavage factors such as GreA or GreB allows the resumption of elongation from the new 3'terminus. GreA releases sequences of 2 to 3 nucleotides.</text>
</comment>
<dbReference type="Proteomes" id="UP000595618">
    <property type="component" value="Chromosome"/>
</dbReference>
<dbReference type="InterPro" id="IPR018151">
    <property type="entry name" value="TF_GreA/GreB_CS"/>
</dbReference>
<dbReference type="AlphaFoldDB" id="A0A7T5RJA1"/>
<proteinExistence type="inferred from homology"/>
<dbReference type="InterPro" id="IPR006359">
    <property type="entry name" value="Tscrpt_elong_fac_GreA"/>
</dbReference>
<dbReference type="Pfam" id="PF01272">
    <property type="entry name" value="GreA_GreB"/>
    <property type="match status" value="1"/>
</dbReference>
<evidence type="ECO:0000256" key="7">
    <source>
        <dbReference type="ARBA" id="ARBA00030776"/>
    </source>
</evidence>
<dbReference type="GO" id="GO:0070063">
    <property type="term" value="F:RNA polymerase binding"/>
    <property type="evidence" value="ECO:0007669"/>
    <property type="project" value="InterPro"/>
</dbReference>
<evidence type="ECO:0000313" key="13">
    <source>
        <dbReference type="Proteomes" id="UP000595618"/>
    </source>
</evidence>
<dbReference type="PANTHER" id="PTHR30437">
    <property type="entry name" value="TRANSCRIPTION ELONGATION FACTOR GREA"/>
    <property type="match status" value="1"/>
</dbReference>
<feature type="domain" description="Transcription elongation factor GreA/GreB C-terminal" evidence="10">
    <location>
        <begin position="79"/>
        <end position="149"/>
    </location>
</feature>